<dbReference type="InterPro" id="IPR010352">
    <property type="entry name" value="DUF945"/>
</dbReference>
<comment type="caution">
    <text evidence="1">The sequence shown here is derived from an EMBL/GenBank/DDBJ whole genome shotgun (WGS) entry which is preliminary data.</text>
</comment>
<dbReference type="Pfam" id="PF06097">
    <property type="entry name" value="DUF945"/>
    <property type="match status" value="1"/>
</dbReference>
<accession>A0A366HKC6</accession>
<dbReference type="Proteomes" id="UP000253628">
    <property type="component" value="Unassembled WGS sequence"/>
</dbReference>
<organism evidence="1 2">
    <name type="scientific">Eoetvoesiella caeni</name>
    <dbReference type="NCBI Taxonomy" id="645616"/>
    <lineage>
        <taxon>Bacteria</taxon>
        <taxon>Pseudomonadati</taxon>
        <taxon>Pseudomonadota</taxon>
        <taxon>Betaproteobacteria</taxon>
        <taxon>Burkholderiales</taxon>
        <taxon>Alcaligenaceae</taxon>
        <taxon>Eoetvoesiella</taxon>
    </lineage>
</organism>
<protein>
    <submittedName>
        <fullName evidence="1">Uncharacterized protein YdgA (DUF945 family)</fullName>
    </submittedName>
</protein>
<name>A0A366HKC6_9BURK</name>
<dbReference type="RefSeq" id="WP_113931675.1">
    <property type="nucleotide sequence ID" value="NZ_JACCEU010000001.1"/>
</dbReference>
<dbReference type="OrthoDB" id="5444681at2"/>
<reference evidence="1 2" key="1">
    <citation type="submission" date="2018-06" db="EMBL/GenBank/DDBJ databases">
        <title>Genomic Encyclopedia of Type Strains, Phase IV (KMG-IV): sequencing the most valuable type-strain genomes for metagenomic binning, comparative biology and taxonomic classification.</title>
        <authorList>
            <person name="Goeker M."/>
        </authorList>
    </citation>
    <scope>NUCLEOTIDE SEQUENCE [LARGE SCALE GENOMIC DNA]</scope>
    <source>
        <strain evidence="1 2">DSM 25520</strain>
    </source>
</reference>
<evidence type="ECO:0000313" key="1">
    <source>
        <dbReference type="EMBL" id="RBP43399.1"/>
    </source>
</evidence>
<keyword evidence="2" id="KW-1185">Reference proteome</keyword>
<gene>
    <name evidence="1" type="ORF">DFR37_101531</name>
</gene>
<sequence>MKKGAKLLTAIIVLGAVYTGTSWYVGKEAQATIEQMVQRANDRLTAALGVNVPENGFKVAISEYKRHVFSSDVVYTLQMQDSQGAPVEYLLSDHLQHGPFPLGALQSGHFAPLMALSRAQMIPSVATQKWFDSLQGQSPVVATTRVTFSGEGNSVWQLKPLAVKEGGDSLKFSGGVINATLSNNFQDSVVKGTFEALEYASARSGDSVQIHGIVLGSTTNVAGEPSTVKSSSQAVAEQFTLASADSVPVQLSKVAINLDSQQRNNQLEGALQYSLGGIRLGEADFGSLTAGFKGSNLDVQALTDLVVTYDRIKALHNLGPDDELELTPDEAAQLRNKLWAVLDSQPTVSIDPFIWKNGQGESTLKLAVNLARPAGSDASEAALLLPQVIKRLELNLAIAKPMFIQTFSQFQGVPGGNGNAAMMGAMVFDMYAARLGRAGLAVQAEDKLSTAIRYENDSVEVNGKAMSVPEFLQRAISAVM</sequence>
<evidence type="ECO:0000313" key="2">
    <source>
        <dbReference type="Proteomes" id="UP000253628"/>
    </source>
</evidence>
<dbReference type="EMBL" id="QNRQ01000001">
    <property type="protein sequence ID" value="RBP43399.1"/>
    <property type="molecule type" value="Genomic_DNA"/>
</dbReference>
<dbReference type="AlphaFoldDB" id="A0A366HKC6"/>
<proteinExistence type="predicted"/>